<feature type="compositionally biased region" description="Acidic residues" evidence="1">
    <location>
        <begin position="610"/>
        <end position="622"/>
    </location>
</feature>
<sequence length="675" mass="74592">MAHAPEPDATFDVARSSQTSWRLRRTGPSAIDSTSSTSSYTRSVASSDFTLSSSTDASSVSSGGDDPSTSVLARKLNTLYRAVCSLELKIQQQDSSDPDVNPIPAPTTEHEDDGQTREREKWKLQIEDHKLFAEMIHDIMRLSLTPGVPSSLSSIPSRYKLIIRLWRCAFLNLLQSLHRAASSSTLALEHLHGFLYYAYGFYTWLLEDPQLSPFKNGWLEALGDLARYKMLVSASFPDRTDSAGVAADPVSAADPNHERLAPPSLPMPPQSLSNAQATRVDNSLSPSFGLPATQLFDVEPEPERWRCLARDWYGAGIAEQPGYGLLHHHLGLLSRGVAGEELRAVYHFIKSMTTRHPFPPSSESMISVWSVAAQAHRARSGASGAELFILLHGMLFTNKHLDDFQSTLPRLLERLERDGAEQREWIIMAVVNICAVFEYGNSTVLPKKLAKLSLTDEAGEEDSTKPASPTASEPTRPFLLAMQLFSAMLSHVLHHPTRKRSPFSPLDAQSHPQARAVMVRNLPWDDLAVFFARIPRRVMASQGLAAGSAIHEHRWPMLTSGCTSPLPEDWCMRGMEWVGHKVVYAQGFWKAGEGTRAEIEVLDESEAVEITDGHIEDDEDDGAGGKGSGDDDFAKRWVRIVRSAVGIADVVDGFSWVEGTREWRVDAVLARKSES</sequence>
<feature type="region of interest" description="Disordered" evidence="1">
    <location>
        <begin position="245"/>
        <end position="273"/>
    </location>
</feature>
<feature type="domain" description="DNA/RNA-binding" evidence="2">
    <location>
        <begin position="321"/>
        <end position="502"/>
    </location>
</feature>
<dbReference type="Proteomes" id="UP001218188">
    <property type="component" value="Unassembled WGS sequence"/>
</dbReference>
<feature type="region of interest" description="Disordered" evidence="1">
    <location>
        <begin position="1"/>
        <end position="68"/>
    </location>
</feature>
<keyword evidence="4" id="KW-1185">Reference proteome</keyword>
<accession>A0AAD6T610</accession>
<dbReference type="GO" id="GO:0005697">
    <property type="term" value="C:telomerase holoenzyme complex"/>
    <property type="evidence" value="ECO:0007669"/>
    <property type="project" value="TreeGrafter"/>
</dbReference>
<dbReference type="AlphaFoldDB" id="A0AAD6T610"/>
<organism evidence="3 4">
    <name type="scientific">Mycena alexandri</name>
    <dbReference type="NCBI Taxonomy" id="1745969"/>
    <lineage>
        <taxon>Eukaryota</taxon>
        <taxon>Fungi</taxon>
        <taxon>Dikarya</taxon>
        <taxon>Basidiomycota</taxon>
        <taxon>Agaricomycotina</taxon>
        <taxon>Agaricomycetes</taxon>
        <taxon>Agaricomycetidae</taxon>
        <taxon>Agaricales</taxon>
        <taxon>Marasmiineae</taxon>
        <taxon>Mycenaceae</taxon>
        <taxon>Mycena</taxon>
    </lineage>
</organism>
<feature type="region of interest" description="Disordered" evidence="1">
    <location>
        <begin position="610"/>
        <end position="629"/>
    </location>
</feature>
<dbReference type="GO" id="GO:0042162">
    <property type="term" value="F:telomeric DNA binding"/>
    <property type="evidence" value="ECO:0007669"/>
    <property type="project" value="TreeGrafter"/>
</dbReference>
<dbReference type="InterPro" id="IPR045153">
    <property type="entry name" value="Est1/Ebs1-like"/>
</dbReference>
<dbReference type="SUPFAM" id="SSF48452">
    <property type="entry name" value="TPR-like"/>
    <property type="match status" value="1"/>
</dbReference>
<proteinExistence type="predicted"/>
<dbReference type="Gene3D" id="1.25.40.10">
    <property type="entry name" value="Tetratricopeptide repeat domain"/>
    <property type="match status" value="1"/>
</dbReference>
<dbReference type="InterPro" id="IPR018834">
    <property type="entry name" value="DNA/RNA-bd_Est1-type"/>
</dbReference>
<feature type="region of interest" description="Disordered" evidence="1">
    <location>
        <begin position="93"/>
        <end position="118"/>
    </location>
</feature>
<dbReference type="EMBL" id="JARJCM010000024">
    <property type="protein sequence ID" value="KAJ7040049.1"/>
    <property type="molecule type" value="Genomic_DNA"/>
</dbReference>
<dbReference type="PANTHER" id="PTHR15696">
    <property type="entry name" value="SMG-7 SUPPRESSOR WITH MORPHOLOGICAL EFFECT ON GENITALIA PROTEIN 7"/>
    <property type="match status" value="1"/>
</dbReference>
<dbReference type="GO" id="GO:0070034">
    <property type="term" value="F:telomerase RNA binding"/>
    <property type="evidence" value="ECO:0007669"/>
    <property type="project" value="TreeGrafter"/>
</dbReference>
<dbReference type="InterPro" id="IPR011990">
    <property type="entry name" value="TPR-like_helical_dom_sf"/>
</dbReference>
<evidence type="ECO:0000259" key="2">
    <source>
        <dbReference type="Pfam" id="PF10373"/>
    </source>
</evidence>
<dbReference type="GO" id="GO:0000184">
    <property type="term" value="P:nuclear-transcribed mRNA catabolic process, nonsense-mediated decay"/>
    <property type="evidence" value="ECO:0007669"/>
    <property type="project" value="TreeGrafter"/>
</dbReference>
<name>A0AAD6T610_9AGAR</name>
<protein>
    <recommendedName>
        <fullName evidence="2">DNA/RNA-binding domain-containing protein</fullName>
    </recommendedName>
</protein>
<evidence type="ECO:0000313" key="3">
    <source>
        <dbReference type="EMBL" id="KAJ7040049.1"/>
    </source>
</evidence>
<gene>
    <name evidence="3" type="ORF">C8F04DRAFT_1231146</name>
</gene>
<reference evidence="3" key="1">
    <citation type="submission" date="2023-03" db="EMBL/GenBank/DDBJ databases">
        <title>Massive genome expansion in bonnet fungi (Mycena s.s.) driven by repeated elements and novel gene families across ecological guilds.</title>
        <authorList>
            <consortium name="Lawrence Berkeley National Laboratory"/>
            <person name="Harder C.B."/>
            <person name="Miyauchi S."/>
            <person name="Viragh M."/>
            <person name="Kuo A."/>
            <person name="Thoen E."/>
            <person name="Andreopoulos B."/>
            <person name="Lu D."/>
            <person name="Skrede I."/>
            <person name="Drula E."/>
            <person name="Henrissat B."/>
            <person name="Morin E."/>
            <person name="Kohler A."/>
            <person name="Barry K."/>
            <person name="LaButti K."/>
            <person name="Morin E."/>
            <person name="Salamov A."/>
            <person name="Lipzen A."/>
            <person name="Mereny Z."/>
            <person name="Hegedus B."/>
            <person name="Baldrian P."/>
            <person name="Stursova M."/>
            <person name="Weitz H."/>
            <person name="Taylor A."/>
            <person name="Grigoriev I.V."/>
            <person name="Nagy L.G."/>
            <person name="Martin F."/>
            <person name="Kauserud H."/>
        </authorList>
    </citation>
    <scope>NUCLEOTIDE SEQUENCE</scope>
    <source>
        <strain evidence="3">CBHHK200</strain>
    </source>
</reference>
<evidence type="ECO:0000313" key="4">
    <source>
        <dbReference type="Proteomes" id="UP001218188"/>
    </source>
</evidence>
<feature type="compositionally biased region" description="Low complexity" evidence="1">
    <location>
        <begin position="33"/>
        <end position="68"/>
    </location>
</feature>
<comment type="caution">
    <text evidence="3">The sequence shown here is derived from an EMBL/GenBank/DDBJ whole genome shotgun (WGS) entry which is preliminary data.</text>
</comment>
<evidence type="ECO:0000256" key="1">
    <source>
        <dbReference type="SAM" id="MobiDB-lite"/>
    </source>
</evidence>
<dbReference type="PANTHER" id="PTHR15696:SF0">
    <property type="entry name" value="TELOMERASE-BINDING PROTEIN EST1A"/>
    <property type="match status" value="1"/>
</dbReference>
<dbReference type="Pfam" id="PF10373">
    <property type="entry name" value="EST1_DNA_bind"/>
    <property type="match status" value="1"/>
</dbReference>